<dbReference type="SUPFAM" id="SSF53098">
    <property type="entry name" value="Ribonuclease H-like"/>
    <property type="match status" value="1"/>
</dbReference>
<keyword evidence="9" id="KW-0255">Endonuclease</keyword>
<feature type="compositionally biased region" description="Basic residues" evidence="23">
    <location>
        <begin position="367"/>
        <end position="379"/>
    </location>
</feature>
<dbReference type="GO" id="GO:0003723">
    <property type="term" value="F:RNA binding"/>
    <property type="evidence" value="ECO:0007669"/>
    <property type="project" value="UniProtKB-KW"/>
</dbReference>
<evidence type="ECO:0000256" key="2">
    <source>
        <dbReference type="ARBA" id="ARBA00022578"/>
    </source>
</evidence>
<feature type="domain" description="Integrase catalytic" evidence="24">
    <location>
        <begin position="813"/>
        <end position="980"/>
    </location>
</feature>
<dbReference type="InterPro" id="IPR001584">
    <property type="entry name" value="Integrase_cat-core"/>
</dbReference>
<dbReference type="Pfam" id="PF13976">
    <property type="entry name" value="gag_pre-integrs"/>
    <property type="match status" value="1"/>
</dbReference>
<dbReference type="GO" id="GO:0006508">
    <property type="term" value="P:proteolysis"/>
    <property type="evidence" value="ECO:0007669"/>
    <property type="project" value="UniProtKB-KW"/>
</dbReference>
<evidence type="ECO:0000256" key="23">
    <source>
        <dbReference type="SAM" id="MobiDB-lite"/>
    </source>
</evidence>
<dbReference type="GO" id="GO:0006310">
    <property type="term" value="P:DNA recombination"/>
    <property type="evidence" value="ECO:0007669"/>
    <property type="project" value="UniProtKB-KW"/>
</dbReference>
<dbReference type="GO" id="GO:0008233">
    <property type="term" value="F:peptidase activity"/>
    <property type="evidence" value="ECO:0007669"/>
    <property type="project" value="UniProtKB-KW"/>
</dbReference>
<name>A0AAD9I5I6_9PEZI</name>
<dbReference type="GO" id="GO:0005524">
    <property type="term" value="F:ATP binding"/>
    <property type="evidence" value="ECO:0007669"/>
    <property type="project" value="UniProtKB-KW"/>
</dbReference>
<evidence type="ECO:0000256" key="1">
    <source>
        <dbReference type="ARBA" id="ARBA00002180"/>
    </source>
</evidence>
<dbReference type="GO" id="GO:0003887">
    <property type="term" value="F:DNA-directed DNA polymerase activity"/>
    <property type="evidence" value="ECO:0007669"/>
    <property type="project" value="UniProtKB-KW"/>
</dbReference>
<evidence type="ECO:0000256" key="11">
    <source>
        <dbReference type="ARBA" id="ARBA00022840"/>
    </source>
</evidence>
<feature type="region of interest" description="Disordered" evidence="23">
    <location>
        <begin position="664"/>
        <end position="717"/>
    </location>
</feature>
<keyword evidence="4" id="KW-0645">Protease</keyword>
<dbReference type="InterPro" id="IPR036397">
    <property type="entry name" value="RNaseH_sf"/>
</dbReference>
<dbReference type="Pfam" id="PF22936">
    <property type="entry name" value="Pol_BBD"/>
    <property type="match status" value="1"/>
</dbReference>
<evidence type="ECO:0000256" key="16">
    <source>
        <dbReference type="ARBA" id="ARBA00022932"/>
    </source>
</evidence>
<dbReference type="InterPro" id="IPR013103">
    <property type="entry name" value="RVT_2"/>
</dbReference>
<keyword evidence="16" id="KW-0239">DNA-directed DNA polymerase</keyword>
<dbReference type="Proteomes" id="UP001217918">
    <property type="component" value="Unassembled WGS sequence"/>
</dbReference>
<evidence type="ECO:0000259" key="24">
    <source>
        <dbReference type="PROSITE" id="PS50994"/>
    </source>
</evidence>
<dbReference type="InterPro" id="IPR025724">
    <property type="entry name" value="GAG-pre-integrase_dom"/>
</dbReference>
<dbReference type="EMBL" id="JAQQPM010000005">
    <property type="protein sequence ID" value="KAK2071353.1"/>
    <property type="molecule type" value="Genomic_DNA"/>
</dbReference>
<keyword evidence="16" id="KW-0808">Transferase</keyword>
<evidence type="ECO:0000256" key="5">
    <source>
        <dbReference type="ARBA" id="ARBA00022695"/>
    </source>
</evidence>
<evidence type="ECO:0000256" key="8">
    <source>
        <dbReference type="ARBA" id="ARBA00022741"/>
    </source>
</evidence>
<evidence type="ECO:0000313" key="26">
    <source>
        <dbReference type="Proteomes" id="UP001217918"/>
    </source>
</evidence>
<evidence type="ECO:0000256" key="18">
    <source>
        <dbReference type="ARBA" id="ARBA00023125"/>
    </source>
</evidence>
<keyword evidence="18" id="KW-0238">DNA-binding</keyword>
<feature type="region of interest" description="Disordered" evidence="23">
    <location>
        <begin position="1"/>
        <end position="40"/>
    </location>
</feature>
<dbReference type="Pfam" id="PF07727">
    <property type="entry name" value="RVT_2"/>
    <property type="match status" value="1"/>
</dbReference>
<dbReference type="InterPro" id="IPR039537">
    <property type="entry name" value="Retrotran_Ty1/copia-like"/>
</dbReference>
<keyword evidence="14" id="KW-0229">DNA integration</keyword>
<keyword evidence="10" id="KW-0378">Hydrolase</keyword>
<feature type="region of interest" description="Disordered" evidence="23">
    <location>
        <begin position="1082"/>
        <end position="1127"/>
    </location>
</feature>
<evidence type="ECO:0000256" key="3">
    <source>
        <dbReference type="ARBA" id="ARBA00022612"/>
    </source>
</evidence>
<keyword evidence="26" id="KW-1185">Reference proteome</keyword>
<keyword evidence="13" id="KW-0694">RNA-binding</keyword>
<evidence type="ECO:0000256" key="4">
    <source>
        <dbReference type="ARBA" id="ARBA00022670"/>
    </source>
</evidence>
<keyword evidence="15" id="KW-0695">RNA-directed DNA polymerase</keyword>
<gene>
    <name evidence="25" type="ORF">P8C59_005782</name>
</gene>
<dbReference type="InterPro" id="IPR012337">
    <property type="entry name" value="RNaseH-like_sf"/>
</dbReference>
<evidence type="ECO:0000256" key="20">
    <source>
        <dbReference type="ARBA" id="ARBA00023268"/>
    </source>
</evidence>
<dbReference type="GO" id="GO:0003964">
    <property type="term" value="F:RNA-directed DNA polymerase activity"/>
    <property type="evidence" value="ECO:0007669"/>
    <property type="project" value="UniProtKB-KW"/>
</dbReference>
<keyword evidence="2" id="KW-0815">Transposition</keyword>
<comment type="function">
    <text evidence="1">The aspartyl protease (PR) mediates the proteolytic cleavages of the Gag and Gag-Pol polyproteins after assembly of the VLP.</text>
</comment>
<keyword evidence="7" id="KW-0479">Metal-binding</keyword>
<dbReference type="InterPro" id="IPR054722">
    <property type="entry name" value="PolX-like_BBD"/>
</dbReference>
<dbReference type="GO" id="GO:0046872">
    <property type="term" value="F:metal ion binding"/>
    <property type="evidence" value="ECO:0007669"/>
    <property type="project" value="UniProtKB-KW"/>
</dbReference>
<feature type="region of interest" description="Disordered" evidence="23">
    <location>
        <begin position="101"/>
        <end position="164"/>
    </location>
</feature>
<keyword evidence="19" id="KW-0233">DNA recombination</keyword>
<reference evidence="25" key="1">
    <citation type="journal article" date="2023" name="Mol. Plant Microbe Interact.">
        <title>Elucidating the Obligate Nature and Biological Capacity of an Invasive Fungal Corn Pathogen.</title>
        <authorList>
            <person name="MacCready J.S."/>
            <person name="Roggenkamp E.M."/>
            <person name="Gdanetz K."/>
            <person name="Chilvers M.I."/>
        </authorList>
    </citation>
    <scope>NUCLEOTIDE SEQUENCE</scope>
    <source>
        <strain evidence="25">PM02</strain>
    </source>
</reference>
<protein>
    <recommendedName>
        <fullName evidence="24">Integrase catalytic domain-containing protein</fullName>
    </recommendedName>
</protein>
<evidence type="ECO:0000313" key="25">
    <source>
        <dbReference type="EMBL" id="KAK2071353.1"/>
    </source>
</evidence>
<feature type="compositionally biased region" description="Low complexity" evidence="23">
    <location>
        <begin position="416"/>
        <end position="427"/>
    </location>
</feature>
<dbReference type="GO" id="GO:0015074">
    <property type="term" value="P:DNA integration"/>
    <property type="evidence" value="ECO:0007669"/>
    <property type="project" value="UniProtKB-KW"/>
</dbReference>
<keyword evidence="3" id="KW-1188">Viral release from host cell</keyword>
<accession>A0AAD9I5I6</accession>
<comment type="caution">
    <text evidence="25">The sequence shown here is derived from an EMBL/GenBank/DDBJ whole genome shotgun (WGS) entry which is preliminary data.</text>
</comment>
<evidence type="ECO:0000256" key="7">
    <source>
        <dbReference type="ARBA" id="ARBA00022723"/>
    </source>
</evidence>
<feature type="compositionally biased region" description="Low complexity" evidence="23">
    <location>
        <begin position="353"/>
        <end position="366"/>
    </location>
</feature>
<feature type="region of interest" description="Disordered" evidence="23">
    <location>
        <begin position="350"/>
        <end position="387"/>
    </location>
</feature>
<dbReference type="GO" id="GO:0004519">
    <property type="term" value="F:endonuclease activity"/>
    <property type="evidence" value="ECO:0007669"/>
    <property type="project" value="UniProtKB-KW"/>
</dbReference>
<evidence type="ECO:0000256" key="14">
    <source>
        <dbReference type="ARBA" id="ARBA00022908"/>
    </source>
</evidence>
<evidence type="ECO:0000256" key="21">
    <source>
        <dbReference type="ARBA" id="ARBA00048173"/>
    </source>
</evidence>
<comment type="catalytic activity">
    <reaction evidence="21">
        <text>DNA(n) + a 2'-deoxyribonucleoside 5'-triphosphate = DNA(n+1) + diphosphate</text>
        <dbReference type="Rhea" id="RHEA:22508"/>
        <dbReference type="Rhea" id="RHEA-COMP:17339"/>
        <dbReference type="Rhea" id="RHEA-COMP:17340"/>
        <dbReference type="ChEBI" id="CHEBI:33019"/>
        <dbReference type="ChEBI" id="CHEBI:61560"/>
        <dbReference type="ChEBI" id="CHEBI:173112"/>
        <dbReference type="EC" id="2.7.7.49"/>
    </reaction>
</comment>
<organism evidence="25 26">
    <name type="scientific">Phyllachora maydis</name>
    <dbReference type="NCBI Taxonomy" id="1825666"/>
    <lineage>
        <taxon>Eukaryota</taxon>
        <taxon>Fungi</taxon>
        <taxon>Dikarya</taxon>
        <taxon>Ascomycota</taxon>
        <taxon>Pezizomycotina</taxon>
        <taxon>Sordariomycetes</taxon>
        <taxon>Sordariomycetidae</taxon>
        <taxon>Phyllachorales</taxon>
        <taxon>Phyllachoraceae</taxon>
        <taxon>Phyllachora</taxon>
    </lineage>
</organism>
<comment type="catalytic activity">
    <reaction evidence="22">
        <text>DNA(n) + a 2'-deoxyribonucleoside 5'-triphosphate = DNA(n+1) + diphosphate</text>
        <dbReference type="Rhea" id="RHEA:22508"/>
        <dbReference type="Rhea" id="RHEA-COMP:17339"/>
        <dbReference type="Rhea" id="RHEA-COMP:17340"/>
        <dbReference type="ChEBI" id="CHEBI:33019"/>
        <dbReference type="ChEBI" id="CHEBI:61560"/>
        <dbReference type="ChEBI" id="CHEBI:173112"/>
        <dbReference type="EC" id="2.7.7.7"/>
    </reaction>
</comment>
<evidence type="ECO:0000256" key="13">
    <source>
        <dbReference type="ARBA" id="ARBA00022884"/>
    </source>
</evidence>
<feature type="region of interest" description="Disordered" evidence="23">
    <location>
        <begin position="444"/>
        <end position="476"/>
    </location>
</feature>
<feature type="region of interest" description="Disordered" evidence="23">
    <location>
        <begin position="407"/>
        <end position="428"/>
    </location>
</feature>
<evidence type="ECO:0000256" key="6">
    <source>
        <dbReference type="ARBA" id="ARBA00022722"/>
    </source>
</evidence>
<keyword evidence="11" id="KW-0067">ATP-binding</keyword>
<evidence type="ECO:0000256" key="9">
    <source>
        <dbReference type="ARBA" id="ARBA00022759"/>
    </source>
</evidence>
<keyword evidence="20" id="KW-0511">Multifunctional enzyme</keyword>
<sequence>MADQAKGKGIAPKRASNPADPGQSSRPLPPIRTLLEDEEDGEDYSEVIEFLKQNIKSHDRVIASQSSDIKTLLLSLNTLKASVEDSVSAIKNISSTLASLTNSSNAAATGKTSYSPRLDPFSGTMDLDSPPRPPRKEPHLGPAVDNTATSNLDPPIDTGSKEGFKDTITSSIVKELSKKAYTIPDDKNPDISNTYSDSDQAVLLMLLRDSLSSGPRAAISWIHIPSKAFKLLVRQYSRPIESKKEDVYNEFHALTFSTYKKGLSAFNAEFNGYLAKLTMAKIDIDPSLILNQYFKALESKFPSWVSRQKSSIRQARMLGLTASSLNIEYLMADILEESRNPATEAYRAAHVANSSNSTPNSNSNPSKKGKNKKKGKKKASYNVEGQNYSAKSAEQASFMLGSYNLAVEEEEEESDSSSNSNSSSDSDTQLAQLLALKGYKKRKDFKGKGLKTSSNNKAKYKDNKPRRRPRDPALYNSWLYDTGSTDHISNSKERFTTFTPNTGQLRPINTGNGPVSPAGIGSITLEVLSRKAPPTYTKLVLDNVLYLPNIDINIVSGVRHYDSGGCLIKETLYRGDRRYIAVLDFKKSGFFLDVKGSSKPILHANFAFPLGLTSYNTTKSIEPQRNKIVVEIPSNSIRKEDYRPIIEDAIVSEAIEPNKRYKLRNSPAKGTTLEGVGPSLRGKRPRRPVEPLATAQAPYQSPRETREPEPLTGTGDLPRVLREPVIEGNKVVEKAISSPTLKEPNIGQRDYYNLLNLAKLWHVRLGHIGLRLLKKTSSITKGLPNFDKIKEADFHCSSCDRGKAVRRVSKALIPDPPRVLDSIEGDTVKIRPRPYNRNPIVLLLVDRKSRYRWVFNLPNKSGPIVANAIKGFFRGLRNGFGRYPTKFHFDGGTEITDLLTTWLAKRGIKFSTSAPYIHEQNSLVERSVRVILDRVRYTILSSALPQYLWCFILEAVVELVNSTAITNKETTPFQALFDELEPGIPHIPNLERYRAIGARGEAIIPLEKRSKSLKFTSRTEECKLLAVLGSKTYLVYIPSRRAVLKTSTVKFIEDNTVLSQPTDNTALEGELVDLDLDLEGAVSPDPSNLNTEKPISIEIGPSKLEPYESSSDSELDEPSPDKPINPVIVESTRPTISIRKPELPEVFPQTIEPIFAPKPIEVIAPNQPITNEPLNNSDLISEGDKMQLDYYKLLAKTSSYILSFVYKARKRVISKDSTPTTYKQVLKLPRDERSKWLEAITKEFIYALREEIYMEIPKGLLDLAASNKAIYKLLLKYGYNPSTPNIIKLSKALYGLKQSPREWQDKLKILLKSLGYLPLISDLGVFYNAKTCHFIVTYVDDCLFIGPNIGYITDLKKRLNKVYAIEDLGPTAYFLGVQIIRDRPNRRLWLNQLQYIEEAVSRFNLADSKPISIPL</sequence>
<evidence type="ECO:0000256" key="19">
    <source>
        <dbReference type="ARBA" id="ARBA00023172"/>
    </source>
</evidence>
<keyword evidence="12" id="KW-0460">Magnesium</keyword>
<evidence type="ECO:0000256" key="22">
    <source>
        <dbReference type="ARBA" id="ARBA00049244"/>
    </source>
</evidence>
<evidence type="ECO:0000256" key="12">
    <source>
        <dbReference type="ARBA" id="ARBA00022842"/>
    </source>
</evidence>
<evidence type="ECO:0000256" key="15">
    <source>
        <dbReference type="ARBA" id="ARBA00022918"/>
    </source>
</evidence>
<dbReference type="Gene3D" id="3.30.420.10">
    <property type="entry name" value="Ribonuclease H-like superfamily/Ribonuclease H"/>
    <property type="match status" value="1"/>
</dbReference>
<dbReference type="GO" id="GO:0005634">
    <property type="term" value="C:nucleus"/>
    <property type="evidence" value="ECO:0007669"/>
    <property type="project" value="UniProtKB-ARBA"/>
</dbReference>
<keyword evidence="5" id="KW-0548">Nucleotidyltransferase</keyword>
<dbReference type="PANTHER" id="PTHR42648">
    <property type="entry name" value="TRANSPOSASE, PUTATIVE-RELATED"/>
    <property type="match status" value="1"/>
</dbReference>
<keyword evidence="6" id="KW-0540">Nuclease</keyword>
<dbReference type="PANTHER" id="PTHR42648:SF11">
    <property type="entry name" value="TRANSPOSON TY4-P GAG-POL POLYPROTEIN"/>
    <property type="match status" value="1"/>
</dbReference>
<dbReference type="PROSITE" id="PS50994">
    <property type="entry name" value="INTEGRASE"/>
    <property type="match status" value="1"/>
</dbReference>
<evidence type="ECO:0000256" key="17">
    <source>
        <dbReference type="ARBA" id="ARBA00023113"/>
    </source>
</evidence>
<evidence type="ECO:0000256" key="10">
    <source>
        <dbReference type="ARBA" id="ARBA00022801"/>
    </source>
</evidence>
<keyword evidence="17" id="KW-0917">Virion maturation</keyword>
<dbReference type="GO" id="GO:0032196">
    <property type="term" value="P:transposition"/>
    <property type="evidence" value="ECO:0007669"/>
    <property type="project" value="UniProtKB-KW"/>
</dbReference>
<proteinExistence type="predicted"/>
<dbReference type="GO" id="GO:0003677">
    <property type="term" value="F:DNA binding"/>
    <property type="evidence" value="ECO:0007669"/>
    <property type="project" value="UniProtKB-KW"/>
</dbReference>
<keyword evidence="8" id="KW-0547">Nucleotide-binding</keyword>